<feature type="transmembrane region" description="Helical" evidence="1">
    <location>
        <begin position="41"/>
        <end position="63"/>
    </location>
</feature>
<keyword evidence="1" id="KW-1133">Transmembrane helix</keyword>
<dbReference type="Proteomes" id="UP000721844">
    <property type="component" value="Unassembled WGS sequence"/>
</dbReference>
<comment type="caution">
    <text evidence="2">The sequence shown here is derived from an EMBL/GenBank/DDBJ whole genome shotgun (WGS) entry which is preliminary data.</text>
</comment>
<keyword evidence="3" id="KW-1185">Reference proteome</keyword>
<accession>A0A963YZQ7</accession>
<organism evidence="2 3">
    <name type="scientific">Acidisoma cellulosilyticum</name>
    <dbReference type="NCBI Taxonomy" id="2802395"/>
    <lineage>
        <taxon>Bacteria</taxon>
        <taxon>Pseudomonadati</taxon>
        <taxon>Pseudomonadota</taxon>
        <taxon>Alphaproteobacteria</taxon>
        <taxon>Acetobacterales</taxon>
        <taxon>Acidocellaceae</taxon>
        <taxon>Acidisoma</taxon>
    </lineage>
</organism>
<evidence type="ECO:0000313" key="3">
    <source>
        <dbReference type="Proteomes" id="UP000721844"/>
    </source>
</evidence>
<dbReference type="AlphaFoldDB" id="A0A963YZQ7"/>
<protein>
    <submittedName>
        <fullName evidence="2">Uncharacterized protein</fullName>
    </submittedName>
</protein>
<gene>
    <name evidence="2" type="ORF">ACELLULO517_08025</name>
</gene>
<name>A0A963YZQ7_9PROT</name>
<keyword evidence="1" id="KW-0812">Transmembrane</keyword>
<dbReference type="EMBL" id="JAESVA010000002">
    <property type="protein sequence ID" value="MCB8880177.1"/>
    <property type="molecule type" value="Genomic_DNA"/>
</dbReference>
<proteinExistence type="predicted"/>
<keyword evidence="1" id="KW-0472">Membrane</keyword>
<reference evidence="2 3" key="1">
    <citation type="journal article" date="2021" name="Microorganisms">
        <title>Acidisoma silvae sp. nov. and Acidisomacellulosilytica sp. nov., Two Acidophilic Bacteria Isolated from Decaying Wood, Hydrolyzing Cellulose and Producing Poly-3-hydroxybutyrate.</title>
        <authorList>
            <person name="Mieszkin S."/>
            <person name="Pouder E."/>
            <person name="Uroz S."/>
            <person name="Simon-Colin C."/>
            <person name="Alain K."/>
        </authorList>
    </citation>
    <scope>NUCLEOTIDE SEQUENCE [LARGE SCALE GENOMIC DNA]</scope>
    <source>
        <strain evidence="2 3">HW T5.17</strain>
    </source>
</reference>
<sequence>MAVSADALELRMLDVTAPEAQGSDRIRNAALGQRLSDLLAILLWIVIFLHPLALIALSFYWGLL</sequence>
<dbReference type="RefSeq" id="WP_227306782.1">
    <property type="nucleotide sequence ID" value="NZ_JAESVA010000002.1"/>
</dbReference>
<evidence type="ECO:0000256" key="1">
    <source>
        <dbReference type="SAM" id="Phobius"/>
    </source>
</evidence>
<evidence type="ECO:0000313" key="2">
    <source>
        <dbReference type="EMBL" id="MCB8880177.1"/>
    </source>
</evidence>